<dbReference type="SUPFAM" id="SSF46785">
    <property type="entry name" value="Winged helix' DNA-binding domain"/>
    <property type="match status" value="1"/>
</dbReference>
<proteinExistence type="inferred from homology"/>
<dbReference type="SMART" id="SM00088">
    <property type="entry name" value="PINT"/>
    <property type="match status" value="1"/>
</dbReference>
<dbReference type="FunFam" id="1.25.40.570:FF:000003">
    <property type="entry name" value="26S proteasome non-ATPase regulatory subunit 11"/>
    <property type="match status" value="1"/>
</dbReference>
<sequence length="412" mass="46261">MAVLQAVASTREVFENIAVDPMESGDINDEEAIRNKELEIMELGEKYKKEKKAAELAQLIRDVRPFLAMISKAKAAKLVRGLVDLFLDMEAQTGTEVQLCKECINWAVEQKGTFLRQSLEARLIALYFDTKQYSEALLLGATLLKELKKLDDKYLLVEVQLLESKTYHALCNLPKSRAALTSARTTANAIYCPPKLQAALDLQSGILHAADERDFKTAYSYFYEAFEGYDSIDSPRAVTGLKYMLLSKIILNTPDDVQNILSGKLALRYAGREAEALKAIAQSAIKRSLAQFQQALEDYRAELVEDPIIKAHLESLYDTMLEQNLCRIIEPYSRVQVSHVARIIALPVDQVEKKLSQMILDRKLSGILDQGDGVLIIFEPTRTDSTYEAALDTIQNLGKVVDTLYQKAKKLT</sequence>
<accession>A0A8J2RYZ4</accession>
<evidence type="ECO:0000256" key="2">
    <source>
        <dbReference type="ARBA" id="ARBA00022942"/>
    </source>
</evidence>
<dbReference type="SMART" id="SM00753">
    <property type="entry name" value="PAM"/>
    <property type="match status" value="1"/>
</dbReference>
<comment type="similarity">
    <text evidence="1">Belongs to the proteasome subunit S9 family.</text>
</comment>
<organism evidence="4 5">
    <name type="scientific">Daphnia galeata</name>
    <dbReference type="NCBI Taxonomy" id="27404"/>
    <lineage>
        <taxon>Eukaryota</taxon>
        <taxon>Metazoa</taxon>
        <taxon>Ecdysozoa</taxon>
        <taxon>Arthropoda</taxon>
        <taxon>Crustacea</taxon>
        <taxon>Branchiopoda</taxon>
        <taxon>Diplostraca</taxon>
        <taxon>Cladocera</taxon>
        <taxon>Anomopoda</taxon>
        <taxon>Daphniidae</taxon>
        <taxon>Daphnia</taxon>
    </lineage>
</organism>
<dbReference type="AlphaFoldDB" id="A0A8J2RYZ4"/>
<evidence type="ECO:0000313" key="4">
    <source>
        <dbReference type="EMBL" id="CAH0111081.1"/>
    </source>
</evidence>
<dbReference type="Pfam" id="PF18503">
    <property type="entry name" value="RPN6_C_helix"/>
    <property type="match status" value="1"/>
</dbReference>
<dbReference type="Pfam" id="PF01399">
    <property type="entry name" value="PCI"/>
    <property type="match status" value="1"/>
</dbReference>
<gene>
    <name evidence="4" type="ORF">DGAL_LOCUS14691</name>
</gene>
<dbReference type="Pfam" id="PF18055">
    <property type="entry name" value="RPN6_N"/>
    <property type="match status" value="1"/>
</dbReference>
<dbReference type="InterPro" id="IPR000717">
    <property type="entry name" value="PCI_dom"/>
</dbReference>
<reference evidence="4" key="1">
    <citation type="submission" date="2021-11" db="EMBL/GenBank/DDBJ databases">
        <authorList>
            <person name="Schell T."/>
        </authorList>
    </citation>
    <scope>NUCLEOTIDE SEQUENCE</scope>
    <source>
        <strain evidence="4">M5</strain>
    </source>
</reference>
<dbReference type="Gene3D" id="1.25.40.570">
    <property type="match status" value="1"/>
</dbReference>
<evidence type="ECO:0000313" key="5">
    <source>
        <dbReference type="Proteomes" id="UP000789390"/>
    </source>
</evidence>
<keyword evidence="5" id="KW-1185">Reference proteome</keyword>
<dbReference type="InterPro" id="IPR036390">
    <property type="entry name" value="WH_DNA-bd_sf"/>
</dbReference>
<evidence type="ECO:0000256" key="1">
    <source>
        <dbReference type="ARBA" id="ARBA00007454"/>
    </source>
</evidence>
<name>A0A8J2RYZ4_9CRUS</name>
<evidence type="ECO:0000259" key="3">
    <source>
        <dbReference type="PROSITE" id="PS50250"/>
    </source>
</evidence>
<dbReference type="GO" id="GO:0000502">
    <property type="term" value="C:proteasome complex"/>
    <property type="evidence" value="ECO:0007669"/>
    <property type="project" value="UniProtKB-KW"/>
</dbReference>
<dbReference type="EMBL" id="CAKKLH010000310">
    <property type="protein sequence ID" value="CAH0111081.1"/>
    <property type="molecule type" value="Genomic_DNA"/>
</dbReference>
<dbReference type="OrthoDB" id="1418352at2759"/>
<dbReference type="PROSITE" id="PS50250">
    <property type="entry name" value="PCI"/>
    <property type="match status" value="1"/>
</dbReference>
<keyword evidence="2" id="KW-0647">Proteasome</keyword>
<dbReference type="Proteomes" id="UP000789390">
    <property type="component" value="Unassembled WGS sequence"/>
</dbReference>
<dbReference type="InterPro" id="IPR040780">
    <property type="entry name" value="Rpn6_C_helix"/>
</dbReference>
<dbReference type="PANTHER" id="PTHR10678">
    <property type="entry name" value="26S PROTEASOME NON-ATPASE REGULATORY SUBUNIT 11/COP9 SIGNALOSOME COMPLEX SUBUNIT 2"/>
    <property type="match status" value="1"/>
</dbReference>
<feature type="domain" description="PCI" evidence="3">
    <location>
        <begin position="214"/>
        <end position="382"/>
    </location>
</feature>
<protein>
    <recommendedName>
        <fullName evidence="3">PCI domain-containing protein</fullName>
    </recommendedName>
</protein>
<dbReference type="InterPro" id="IPR050871">
    <property type="entry name" value="26S_Proteasome/COP9_Components"/>
</dbReference>
<dbReference type="InterPro" id="IPR040773">
    <property type="entry name" value="Rpn6_N"/>
</dbReference>
<comment type="caution">
    <text evidence="4">The sequence shown here is derived from an EMBL/GenBank/DDBJ whole genome shotgun (WGS) entry which is preliminary data.</text>
</comment>